<proteinExistence type="predicted"/>
<reference evidence="1" key="1">
    <citation type="submission" date="2021-07" db="EMBL/GenBank/DDBJ databases">
        <title>Candidatus Kaistella beijingensis sp. nov. isolated from a municipal wastewater treatment plant is involved in sludge foaming.</title>
        <authorList>
            <person name="Song Y."/>
            <person name="Liu S.-J."/>
        </authorList>
    </citation>
    <scope>NUCLEOTIDE SEQUENCE</scope>
    <source>
        <strain evidence="1">DSM 43998</strain>
    </source>
</reference>
<gene>
    <name evidence="1" type="ORF">KV203_15605</name>
</gene>
<dbReference type="EMBL" id="CP079105">
    <property type="protein sequence ID" value="QXQ15970.1"/>
    <property type="molecule type" value="Genomic_DNA"/>
</dbReference>
<evidence type="ECO:0008006" key="3">
    <source>
        <dbReference type="Google" id="ProtNLM"/>
    </source>
</evidence>
<accession>A0ABX8SDF9</accession>
<evidence type="ECO:0000313" key="2">
    <source>
        <dbReference type="Proteomes" id="UP000887023"/>
    </source>
</evidence>
<organism evidence="1 2">
    <name type="scientific">Skermania pinensis</name>
    <dbReference type="NCBI Taxonomy" id="39122"/>
    <lineage>
        <taxon>Bacteria</taxon>
        <taxon>Bacillati</taxon>
        <taxon>Actinomycetota</taxon>
        <taxon>Actinomycetes</taxon>
        <taxon>Mycobacteriales</taxon>
        <taxon>Gordoniaceae</taxon>
        <taxon>Skermania</taxon>
    </lineage>
</organism>
<keyword evidence="2" id="KW-1185">Reference proteome</keyword>
<name>A0ABX8SDF9_9ACTN</name>
<protein>
    <recommendedName>
        <fullName evidence="3">Fe-S oxidoreductase</fullName>
    </recommendedName>
</protein>
<dbReference type="Proteomes" id="UP000887023">
    <property type="component" value="Chromosome"/>
</dbReference>
<dbReference type="RefSeq" id="WP_066473052.1">
    <property type="nucleotide sequence ID" value="NZ_CBCRUZ010000008.1"/>
</dbReference>
<sequence length="119" mass="13226">MLVTVLALGWARLWRAEIRFHEHFDIYVCAGMRGGFARGGTTVGGAYLTRNLTWFRTLRHESVHADQWARYGLTFIPRYLLEESRHPGAGNRFEIAAGLADGGYSVERPGPDSAVSGTT</sequence>
<evidence type="ECO:0000313" key="1">
    <source>
        <dbReference type="EMBL" id="QXQ15970.1"/>
    </source>
</evidence>